<reference evidence="1 2" key="1">
    <citation type="submission" date="2021-06" db="EMBL/GenBank/DDBJ databases">
        <authorList>
            <person name="Palmer J.M."/>
        </authorList>
    </citation>
    <scope>NUCLEOTIDE SEQUENCE [LARGE SCALE GENOMIC DNA]</scope>
    <source>
        <strain evidence="1 2">CL_MEX2019</strain>
        <tissue evidence="1">Muscle</tissue>
    </source>
</reference>
<dbReference type="Proteomes" id="UP001352852">
    <property type="component" value="Unassembled WGS sequence"/>
</dbReference>
<evidence type="ECO:0000313" key="1">
    <source>
        <dbReference type="EMBL" id="MED6284926.1"/>
    </source>
</evidence>
<proteinExistence type="predicted"/>
<name>A0ABU7EDT9_9TELE</name>
<keyword evidence="2" id="KW-1185">Reference proteome</keyword>
<protein>
    <recommendedName>
        <fullName evidence="3">Reverse transcriptase domain-containing protein</fullName>
    </recommendedName>
</protein>
<dbReference type="EMBL" id="JAHUTJ010051753">
    <property type="protein sequence ID" value="MED6284926.1"/>
    <property type="molecule type" value="Genomic_DNA"/>
</dbReference>
<comment type="caution">
    <text evidence="1">The sequence shown here is derived from an EMBL/GenBank/DDBJ whole genome shotgun (WGS) entry which is preliminary data.</text>
</comment>
<accession>A0ABU7EDT9</accession>
<evidence type="ECO:0008006" key="3">
    <source>
        <dbReference type="Google" id="ProtNLM"/>
    </source>
</evidence>
<organism evidence="1 2">
    <name type="scientific">Characodon lateralis</name>
    <dbReference type="NCBI Taxonomy" id="208331"/>
    <lineage>
        <taxon>Eukaryota</taxon>
        <taxon>Metazoa</taxon>
        <taxon>Chordata</taxon>
        <taxon>Craniata</taxon>
        <taxon>Vertebrata</taxon>
        <taxon>Euteleostomi</taxon>
        <taxon>Actinopterygii</taxon>
        <taxon>Neopterygii</taxon>
        <taxon>Teleostei</taxon>
        <taxon>Neoteleostei</taxon>
        <taxon>Acanthomorphata</taxon>
        <taxon>Ovalentaria</taxon>
        <taxon>Atherinomorphae</taxon>
        <taxon>Cyprinodontiformes</taxon>
        <taxon>Goodeidae</taxon>
        <taxon>Characodon</taxon>
    </lineage>
</organism>
<sequence length="102" mass="11261">MSSFLECPTGVPQGSVFGPIFFLCTSMTCQMSVKMFIFKCRQTNVIFTPAKTSEKASSILTAALVDTQQWLTSSSLLLNKKKTVSIMGRNLCHQKLNLNCSD</sequence>
<gene>
    <name evidence="1" type="ORF">CHARACLAT_023860</name>
</gene>
<evidence type="ECO:0000313" key="2">
    <source>
        <dbReference type="Proteomes" id="UP001352852"/>
    </source>
</evidence>